<organism evidence="1 2">
    <name type="scientific">Parafilimonas terrae</name>
    <dbReference type="NCBI Taxonomy" id="1465490"/>
    <lineage>
        <taxon>Bacteria</taxon>
        <taxon>Pseudomonadati</taxon>
        <taxon>Bacteroidota</taxon>
        <taxon>Chitinophagia</taxon>
        <taxon>Chitinophagales</taxon>
        <taxon>Chitinophagaceae</taxon>
        <taxon>Parafilimonas</taxon>
    </lineage>
</organism>
<keyword evidence="2" id="KW-1185">Reference proteome</keyword>
<dbReference type="Gene3D" id="1.25.40.1040">
    <property type="match status" value="1"/>
</dbReference>
<accession>A0A1I5SG17</accession>
<protein>
    <recommendedName>
        <fullName evidence="3">Tetratricopeptide repeat-containing protein</fullName>
    </recommendedName>
</protein>
<dbReference type="SUPFAM" id="SSF48452">
    <property type="entry name" value="TPR-like"/>
    <property type="match status" value="1"/>
</dbReference>
<dbReference type="AlphaFoldDB" id="A0A1I5SG17"/>
<gene>
    <name evidence="1" type="ORF">SAMN05444277_101747</name>
</gene>
<reference evidence="1 2" key="1">
    <citation type="submission" date="2016-10" db="EMBL/GenBank/DDBJ databases">
        <authorList>
            <person name="de Groot N.N."/>
        </authorList>
    </citation>
    <scope>NUCLEOTIDE SEQUENCE [LARGE SCALE GENOMIC DNA]</scope>
    <source>
        <strain evidence="1 2">DSM 28286</strain>
    </source>
</reference>
<name>A0A1I5SG17_9BACT</name>
<sequence>MSELIDDLGKIRSLIAREMYLSALAENYSNQYNDEENALKTINEAIEIYPESSFPLITKLEICERHNNISEMEETLKRFERQNATANSYTNTFHLFQARLLALKGKINEANAIVDKKLNPYLPSYTIKRIKRRLLDNHFNRNKKN</sequence>
<evidence type="ECO:0000313" key="1">
    <source>
        <dbReference type="EMBL" id="SFP69660.1"/>
    </source>
</evidence>
<evidence type="ECO:0008006" key="3">
    <source>
        <dbReference type="Google" id="ProtNLM"/>
    </source>
</evidence>
<dbReference type="Proteomes" id="UP000199031">
    <property type="component" value="Unassembled WGS sequence"/>
</dbReference>
<dbReference type="RefSeq" id="WP_090654580.1">
    <property type="nucleotide sequence ID" value="NZ_FOXQ01000001.1"/>
</dbReference>
<dbReference type="EMBL" id="FOXQ01000001">
    <property type="protein sequence ID" value="SFP69660.1"/>
    <property type="molecule type" value="Genomic_DNA"/>
</dbReference>
<evidence type="ECO:0000313" key="2">
    <source>
        <dbReference type="Proteomes" id="UP000199031"/>
    </source>
</evidence>
<dbReference type="InterPro" id="IPR011990">
    <property type="entry name" value="TPR-like_helical_dom_sf"/>
</dbReference>
<proteinExistence type="predicted"/>